<protein>
    <recommendedName>
        <fullName evidence="3">DUF2508 family protein</fullName>
    </recommendedName>
</protein>
<sequence>MFLKVDENRAQNELECFHYCADLAEKEFKKENYAKSAAYYEDATRSLYALERMQETKRKVDQTWFEIKQAEGQMAIDKMIHEMRGTS</sequence>
<keyword evidence="2" id="KW-1185">Reference proteome</keyword>
<accession>A0ABS4IL80</accession>
<dbReference type="RefSeq" id="WP_209464651.1">
    <property type="nucleotide sequence ID" value="NZ_CP110224.1"/>
</dbReference>
<reference evidence="1 2" key="1">
    <citation type="submission" date="2021-03" db="EMBL/GenBank/DDBJ databases">
        <title>Genomic Encyclopedia of Type Strains, Phase IV (KMG-IV): sequencing the most valuable type-strain genomes for metagenomic binning, comparative biology and taxonomic classification.</title>
        <authorList>
            <person name="Goeker M."/>
        </authorList>
    </citation>
    <scope>NUCLEOTIDE SEQUENCE [LARGE SCALE GENOMIC DNA]</scope>
    <source>
        <strain evidence="1 2">DSM 25609</strain>
    </source>
</reference>
<comment type="caution">
    <text evidence="1">The sequence shown here is derived from an EMBL/GenBank/DDBJ whole genome shotgun (WGS) entry which is preliminary data.</text>
</comment>
<gene>
    <name evidence="1" type="ORF">J2Z83_003784</name>
</gene>
<proteinExistence type="predicted"/>
<evidence type="ECO:0008006" key="3">
    <source>
        <dbReference type="Google" id="ProtNLM"/>
    </source>
</evidence>
<evidence type="ECO:0000313" key="1">
    <source>
        <dbReference type="EMBL" id="MBP1971633.1"/>
    </source>
</evidence>
<organism evidence="1 2">
    <name type="scientific">Virgibacillus natechei</name>
    <dbReference type="NCBI Taxonomy" id="1216297"/>
    <lineage>
        <taxon>Bacteria</taxon>
        <taxon>Bacillati</taxon>
        <taxon>Bacillota</taxon>
        <taxon>Bacilli</taxon>
        <taxon>Bacillales</taxon>
        <taxon>Bacillaceae</taxon>
        <taxon>Virgibacillus</taxon>
    </lineage>
</organism>
<name>A0ABS4IL80_9BACI</name>
<dbReference type="Proteomes" id="UP001519345">
    <property type="component" value="Unassembled WGS sequence"/>
</dbReference>
<dbReference type="EMBL" id="JAGGKX010000029">
    <property type="protein sequence ID" value="MBP1971633.1"/>
    <property type="molecule type" value="Genomic_DNA"/>
</dbReference>
<evidence type="ECO:0000313" key="2">
    <source>
        <dbReference type="Proteomes" id="UP001519345"/>
    </source>
</evidence>